<dbReference type="PRINTS" id="PR00505">
    <property type="entry name" value="D12N6MTFRASE"/>
</dbReference>
<dbReference type="GO" id="GO:0009036">
    <property type="term" value="F:type II site-specific deoxyribonuclease activity"/>
    <property type="evidence" value="ECO:0007669"/>
    <property type="project" value="InterPro"/>
</dbReference>
<evidence type="ECO:0000256" key="2">
    <source>
        <dbReference type="ARBA" id="ARBA00011900"/>
    </source>
</evidence>
<dbReference type="GO" id="GO:0006298">
    <property type="term" value="P:mismatch repair"/>
    <property type="evidence" value="ECO:0007669"/>
    <property type="project" value="TreeGrafter"/>
</dbReference>
<keyword evidence="9" id="KW-1185">Reference proteome</keyword>
<dbReference type="STRING" id="34061.B0189_00685"/>
<dbReference type="EMBL" id="FTNU01000001">
    <property type="protein sequence ID" value="SIR72126.1"/>
    <property type="molecule type" value="Genomic_DNA"/>
</dbReference>
<dbReference type="Pfam" id="PF02086">
    <property type="entry name" value="MethyltransfD12"/>
    <property type="match status" value="1"/>
</dbReference>
<dbReference type="GO" id="GO:0032259">
    <property type="term" value="P:methylation"/>
    <property type="evidence" value="ECO:0007669"/>
    <property type="project" value="UniProtKB-KW"/>
</dbReference>
<dbReference type="NCBIfam" id="TIGR00571">
    <property type="entry name" value="dam"/>
    <property type="match status" value="1"/>
</dbReference>
<organism evidence="8 9">
    <name type="scientific">Moraxella cuniculi DSM 21768</name>
    <dbReference type="NCBI Taxonomy" id="1122245"/>
    <lineage>
        <taxon>Bacteria</taxon>
        <taxon>Pseudomonadati</taxon>
        <taxon>Pseudomonadota</taxon>
        <taxon>Gammaproteobacteria</taxon>
        <taxon>Moraxellales</taxon>
        <taxon>Moraxellaceae</taxon>
        <taxon>Moraxella</taxon>
    </lineage>
</organism>
<dbReference type="PANTHER" id="PTHR30481:SF3">
    <property type="entry name" value="DNA ADENINE METHYLASE"/>
    <property type="match status" value="1"/>
</dbReference>
<dbReference type="GO" id="GO:0043565">
    <property type="term" value="F:sequence-specific DNA binding"/>
    <property type="evidence" value="ECO:0007669"/>
    <property type="project" value="TreeGrafter"/>
</dbReference>
<evidence type="ECO:0000256" key="6">
    <source>
        <dbReference type="ARBA" id="ARBA00047942"/>
    </source>
</evidence>
<sequence length="577" mass="66474">MKPILKWAGGKSSLINEITKHFPAYVYERDFCLIEPFVGGGAVSFWALSNLPHLKKLIINDYNTDLINLYSVIREQSHQFIDEVQNLQRMYDQLQTIEDKKPIYYQLRDLFNERSQSNIIQASLFVFLNKAGFNGLYRVNKNNQFNVPIGSYKKPQLINSHNVLKLSEKLKNVEILAGDFEQTLEFIPQNMPCLFYIDPPYRPISDTASFTAYANNSFDDDEQKRLAQFCRKIHKLGHDFILSNSDPKNHNINDDFFDELYSGFNIQRIQANRAISAKGSGRASINELLIINKRNLNMKIDFDEFFEGLSETNATLDYFTDFTKVKANVNLIELKLNQLNYLIGKDDLKTAVTTLYQECPSVFSVLEILIAVRQKEKKKTLNTQGQVVTLQSYLTSVDKIVEFIEDTGLADIFRDRNIKNLVDYVFGIEVGLDTNARKNRGGDNMSKAVSLLFDNANIYYKTEVKNTIFPEIESLGDDVKRFDFVIKTKVKTYVIETNYYNGGGSKLNEVARAYTDVAPKINQYAQYEFVWITDGQGWKTAKNKLQEAYRHIPSVYNLLTLKDFIARVQQEGILSDW</sequence>
<dbReference type="InterPro" id="IPR011335">
    <property type="entry name" value="Restrct_endonuc-II-like"/>
</dbReference>
<dbReference type="SUPFAM" id="SSF53335">
    <property type="entry name" value="S-adenosyl-L-methionine-dependent methyltransferases"/>
    <property type="match status" value="1"/>
</dbReference>
<dbReference type="InterPro" id="IPR023095">
    <property type="entry name" value="Ade_MeTrfase_dom_2"/>
</dbReference>
<keyword evidence="3 8" id="KW-0489">Methyltransferase</keyword>
<evidence type="ECO:0000256" key="5">
    <source>
        <dbReference type="ARBA" id="ARBA00022691"/>
    </source>
</evidence>
<dbReference type="Gene3D" id="3.40.50.150">
    <property type="entry name" value="Vaccinia Virus protein VP39"/>
    <property type="match status" value="1"/>
</dbReference>
<accession>A0A1N7D8B0</accession>
<reference evidence="9" key="1">
    <citation type="submission" date="2017-01" db="EMBL/GenBank/DDBJ databases">
        <authorList>
            <person name="Varghese N."/>
            <person name="Submissions S."/>
        </authorList>
    </citation>
    <scope>NUCLEOTIDE SEQUENCE [LARGE SCALE GENOMIC DNA]</scope>
    <source>
        <strain evidence="9">DSM 21768</strain>
    </source>
</reference>
<dbReference type="Proteomes" id="UP000187495">
    <property type="component" value="Unassembled WGS sequence"/>
</dbReference>
<dbReference type="GO" id="GO:0009007">
    <property type="term" value="F:site-specific DNA-methyltransferase (adenine-specific) activity"/>
    <property type="evidence" value="ECO:0007669"/>
    <property type="project" value="UniProtKB-EC"/>
</dbReference>
<dbReference type="Gene3D" id="1.10.1020.10">
    <property type="entry name" value="Adenine-specific Methyltransferase, Domain 2"/>
    <property type="match status" value="1"/>
</dbReference>
<dbReference type="RefSeq" id="WP_078309856.1">
    <property type="nucleotide sequence ID" value="NZ_FTNU01000001.1"/>
</dbReference>
<gene>
    <name evidence="8" type="ORF">SAMN02745664_10177</name>
</gene>
<dbReference type="EC" id="2.1.1.72" evidence="2"/>
<name>A0A1N7D8B0_9GAMM</name>
<comment type="similarity">
    <text evidence="1">Belongs to the N(4)/N(6)-methyltransferase family.</text>
</comment>
<dbReference type="GO" id="GO:0009307">
    <property type="term" value="P:DNA restriction-modification system"/>
    <property type="evidence" value="ECO:0007669"/>
    <property type="project" value="InterPro"/>
</dbReference>
<dbReference type="InterPro" id="IPR029063">
    <property type="entry name" value="SAM-dependent_MTases_sf"/>
</dbReference>
<dbReference type="SUPFAM" id="SSF52980">
    <property type="entry name" value="Restriction endonuclease-like"/>
    <property type="match status" value="1"/>
</dbReference>
<dbReference type="AlphaFoldDB" id="A0A1N7D8B0"/>
<evidence type="ECO:0000256" key="1">
    <source>
        <dbReference type="ARBA" id="ARBA00006594"/>
    </source>
</evidence>
<evidence type="ECO:0000256" key="4">
    <source>
        <dbReference type="ARBA" id="ARBA00022679"/>
    </source>
</evidence>
<evidence type="ECO:0000256" key="3">
    <source>
        <dbReference type="ARBA" id="ARBA00022603"/>
    </source>
</evidence>
<keyword evidence="5" id="KW-0949">S-adenosyl-L-methionine</keyword>
<dbReference type="InterPro" id="IPR007637">
    <property type="entry name" value="Restrct_endonuc_II_DpnII-like"/>
</dbReference>
<evidence type="ECO:0000313" key="8">
    <source>
        <dbReference type="EMBL" id="SIR72126.1"/>
    </source>
</evidence>
<dbReference type="InterPro" id="IPR012327">
    <property type="entry name" value="MeTrfase_D12"/>
</dbReference>
<comment type="catalytic activity">
    <reaction evidence="6">
        <text>a 2'-deoxyadenosine in DNA + S-adenosyl-L-methionine = an N(6)-methyl-2'-deoxyadenosine in DNA + S-adenosyl-L-homocysteine + H(+)</text>
        <dbReference type="Rhea" id="RHEA:15197"/>
        <dbReference type="Rhea" id="RHEA-COMP:12418"/>
        <dbReference type="Rhea" id="RHEA-COMP:12419"/>
        <dbReference type="ChEBI" id="CHEBI:15378"/>
        <dbReference type="ChEBI" id="CHEBI:57856"/>
        <dbReference type="ChEBI" id="CHEBI:59789"/>
        <dbReference type="ChEBI" id="CHEBI:90615"/>
        <dbReference type="ChEBI" id="CHEBI:90616"/>
        <dbReference type="EC" id="2.1.1.72"/>
    </reaction>
</comment>
<protein>
    <recommendedName>
        <fullName evidence="2">site-specific DNA-methyltransferase (adenine-specific)</fullName>
        <ecNumber evidence="2">2.1.1.72</ecNumber>
    </recommendedName>
</protein>
<dbReference type="GO" id="GO:1904047">
    <property type="term" value="F:S-adenosyl-L-methionine binding"/>
    <property type="evidence" value="ECO:0007669"/>
    <property type="project" value="TreeGrafter"/>
</dbReference>
<dbReference type="PANTHER" id="PTHR30481">
    <property type="entry name" value="DNA ADENINE METHYLASE"/>
    <property type="match status" value="1"/>
</dbReference>
<dbReference type="Pfam" id="PF04556">
    <property type="entry name" value="DpnII"/>
    <property type="match status" value="1"/>
</dbReference>
<evidence type="ECO:0000313" key="9">
    <source>
        <dbReference type="Proteomes" id="UP000187495"/>
    </source>
</evidence>
<keyword evidence="4" id="KW-0808">Transferase</keyword>
<feature type="domain" description="Restriction endonuclease type II DpnII-like" evidence="7">
    <location>
        <begin position="301"/>
        <end position="563"/>
    </location>
</feature>
<proteinExistence type="inferred from homology"/>
<evidence type="ECO:0000259" key="7">
    <source>
        <dbReference type="Pfam" id="PF04556"/>
    </source>
</evidence>